<comment type="function">
    <text evidence="1 6">Catalyzes the insertion of molybdate into adenylated molybdopterin with the concomitant release of AMP.</text>
</comment>
<evidence type="ECO:0000256" key="3">
    <source>
        <dbReference type="ARBA" id="ARBA00010763"/>
    </source>
</evidence>
<dbReference type="Pfam" id="PF03454">
    <property type="entry name" value="MoeA_C"/>
    <property type="match status" value="1"/>
</dbReference>
<evidence type="ECO:0000259" key="7">
    <source>
        <dbReference type="SMART" id="SM00852"/>
    </source>
</evidence>
<dbReference type="Gene3D" id="2.170.190.11">
    <property type="entry name" value="Molybdopterin biosynthesis moea protein, domain 3"/>
    <property type="match status" value="1"/>
</dbReference>
<keyword evidence="6" id="KW-0808">Transferase</keyword>
<evidence type="ECO:0000256" key="1">
    <source>
        <dbReference type="ARBA" id="ARBA00002901"/>
    </source>
</evidence>
<dbReference type="SUPFAM" id="SSF63882">
    <property type="entry name" value="MoeA N-terminal region -like"/>
    <property type="match status" value="1"/>
</dbReference>
<dbReference type="InterPro" id="IPR005111">
    <property type="entry name" value="MoeA_C_domain_IV"/>
</dbReference>
<organism evidence="8 9">
    <name type="scientific">Microbulbifer aestuariivivens</name>
    <dbReference type="NCBI Taxonomy" id="1908308"/>
    <lineage>
        <taxon>Bacteria</taxon>
        <taxon>Pseudomonadati</taxon>
        <taxon>Pseudomonadota</taxon>
        <taxon>Gammaproteobacteria</taxon>
        <taxon>Cellvibrionales</taxon>
        <taxon>Microbulbiferaceae</taxon>
        <taxon>Microbulbifer</taxon>
    </lineage>
</organism>
<keyword evidence="6" id="KW-0479">Metal-binding</keyword>
<dbReference type="InterPro" id="IPR038987">
    <property type="entry name" value="MoeA-like"/>
</dbReference>
<evidence type="ECO:0000256" key="2">
    <source>
        <dbReference type="ARBA" id="ARBA00005046"/>
    </source>
</evidence>
<dbReference type="EC" id="2.10.1.1" evidence="6"/>
<dbReference type="InterPro" id="IPR036135">
    <property type="entry name" value="MoeA_linker/N_sf"/>
</dbReference>
<name>A0ABP9WKE8_9GAMM</name>
<dbReference type="SUPFAM" id="SSF53218">
    <property type="entry name" value="Molybdenum cofactor biosynthesis proteins"/>
    <property type="match status" value="1"/>
</dbReference>
<keyword evidence="6" id="KW-0460">Magnesium</keyword>
<dbReference type="RefSeq" id="WP_345548013.1">
    <property type="nucleotide sequence ID" value="NZ_BAABRT010000001.1"/>
</dbReference>
<feature type="domain" description="MoaB/Mog" evidence="7">
    <location>
        <begin position="184"/>
        <end position="321"/>
    </location>
</feature>
<dbReference type="Pfam" id="PF00994">
    <property type="entry name" value="MoCF_biosynth"/>
    <property type="match status" value="1"/>
</dbReference>
<keyword evidence="9" id="KW-1185">Reference proteome</keyword>
<dbReference type="NCBIfam" id="TIGR00177">
    <property type="entry name" value="molyb_syn"/>
    <property type="match status" value="1"/>
</dbReference>
<keyword evidence="4 6" id="KW-0501">Molybdenum cofactor biosynthesis</keyword>
<dbReference type="CDD" id="cd00887">
    <property type="entry name" value="MoeA"/>
    <property type="match status" value="1"/>
</dbReference>
<dbReference type="PANTHER" id="PTHR10192">
    <property type="entry name" value="MOLYBDOPTERIN BIOSYNTHESIS PROTEIN"/>
    <property type="match status" value="1"/>
</dbReference>
<dbReference type="PANTHER" id="PTHR10192:SF5">
    <property type="entry name" value="GEPHYRIN"/>
    <property type="match status" value="1"/>
</dbReference>
<evidence type="ECO:0000313" key="8">
    <source>
        <dbReference type="EMBL" id="GAA5523677.1"/>
    </source>
</evidence>
<comment type="similarity">
    <text evidence="3 6">Belongs to the MoeA family.</text>
</comment>
<dbReference type="SMART" id="SM00852">
    <property type="entry name" value="MoCF_biosynth"/>
    <property type="match status" value="1"/>
</dbReference>
<dbReference type="NCBIfam" id="NF045515">
    <property type="entry name" value="Glp_gephyrin"/>
    <property type="match status" value="1"/>
</dbReference>
<keyword evidence="6" id="KW-0500">Molybdenum</keyword>
<dbReference type="SUPFAM" id="SSF63867">
    <property type="entry name" value="MoeA C-terminal domain-like"/>
    <property type="match status" value="1"/>
</dbReference>
<comment type="catalytic activity">
    <reaction evidence="5">
        <text>adenylyl-molybdopterin + molybdate = Mo-molybdopterin + AMP + H(+)</text>
        <dbReference type="Rhea" id="RHEA:35047"/>
        <dbReference type="ChEBI" id="CHEBI:15378"/>
        <dbReference type="ChEBI" id="CHEBI:36264"/>
        <dbReference type="ChEBI" id="CHEBI:62727"/>
        <dbReference type="ChEBI" id="CHEBI:71302"/>
        <dbReference type="ChEBI" id="CHEBI:456215"/>
        <dbReference type="EC" id="2.10.1.1"/>
    </reaction>
</comment>
<evidence type="ECO:0000313" key="9">
    <source>
        <dbReference type="Proteomes" id="UP001408594"/>
    </source>
</evidence>
<dbReference type="InterPro" id="IPR036425">
    <property type="entry name" value="MoaB/Mog-like_dom_sf"/>
</dbReference>
<evidence type="ECO:0000256" key="6">
    <source>
        <dbReference type="RuleBase" id="RU365090"/>
    </source>
</evidence>
<dbReference type="Gene3D" id="3.40.980.10">
    <property type="entry name" value="MoaB/Mog-like domain"/>
    <property type="match status" value="1"/>
</dbReference>
<sequence length="407" mass="42924">MSDCCSQPGLLPVATAREKLLNALQPVSDEECVDTAMAAGRIVAKPVTSTLDLPPCDNSAMDGYAIRFADLQSGKPLEVIGRAFAGTPFTGSVNPGTCVRIMTGAVLPDGADTVVMQEQAEAEGGFIRVSGRVSVGDHIRQRGEDIRDGDALLAPGTRITVAHIALMAAAGVHTVTVKRRPKVALFSTGDELRQPGTPLRAGDIYDSNRPALRAALSEMHLEVLDLGTLPDSRAAIAEALQRAAREADAIISSGGVSVGEADYTREVLEEQGEISFWKVAMKPGKPFAFGRLGNTPFFGLPGNPVSALVTFYQLVVPALTHIQGKTWTAPPTLQAKLQQPLKKKPGRTDFQRGIFQNDAANGLVVDPVGLQGSHILSGLAAANCFIVLPQDSGPAQPGDLVTIEPLR</sequence>
<dbReference type="InterPro" id="IPR005110">
    <property type="entry name" value="MoeA_linker/N"/>
</dbReference>
<dbReference type="EMBL" id="BAABRT010000001">
    <property type="protein sequence ID" value="GAA5523677.1"/>
    <property type="molecule type" value="Genomic_DNA"/>
</dbReference>
<evidence type="ECO:0000256" key="4">
    <source>
        <dbReference type="ARBA" id="ARBA00023150"/>
    </source>
</evidence>
<dbReference type="Gene3D" id="3.90.105.10">
    <property type="entry name" value="Molybdopterin biosynthesis moea protein, domain 2"/>
    <property type="match status" value="1"/>
</dbReference>
<dbReference type="Proteomes" id="UP001408594">
    <property type="component" value="Unassembled WGS sequence"/>
</dbReference>
<dbReference type="InterPro" id="IPR036688">
    <property type="entry name" value="MoeA_C_domain_IV_sf"/>
</dbReference>
<dbReference type="Pfam" id="PF03453">
    <property type="entry name" value="MoeA_N"/>
    <property type="match status" value="1"/>
</dbReference>
<comment type="pathway">
    <text evidence="2 6">Cofactor biosynthesis; molybdopterin biosynthesis.</text>
</comment>
<gene>
    <name evidence="8" type="primary">moeA</name>
    <name evidence="8" type="ORF">Maes01_00226</name>
</gene>
<dbReference type="InterPro" id="IPR001453">
    <property type="entry name" value="MoaB/Mog_dom"/>
</dbReference>
<protein>
    <recommendedName>
        <fullName evidence="6">Molybdopterin molybdenumtransferase</fullName>
        <ecNumber evidence="6">2.10.1.1</ecNumber>
    </recommendedName>
</protein>
<dbReference type="InterPro" id="IPR008284">
    <property type="entry name" value="MoCF_biosynth_CS"/>
</dbReference>
<evidence type="ECO:0000256" key="5">
    <source>
        <dbReference type="ARBA" id="ARBA00047317"/>
    </source>
</evidence>
<reference evidence="8 9" key="1">
    <citation type="submission" date="2024-02" db="EMBL/GenBank/DDBJ databases">
        <title>Microbulbifer aestuariivivens NBRC 112533.</title>
        <authorList>
            <person name="Ichikawa N."/>
            <person name="Katano-Makiyama Y."/>
            <person name="Hidaka K."/>
        </authorList>
    </citation>
    <scope>NUCLEOTIDE SEQUENCE [LARGE SCALE GENOMIC DNA]</scope>
    <source>
        <strain evidence="8 9">NBRC 112533</strain>
    </source>
</reference>
<comment type="cofactor">
    <cofactor evidence="6">
        <name>Mg(2+)</name>
        <dbReference type="ChEBI" id="CHEBI:18420"/>
    </cofactor>
</comment>
<accession>A0ABP9WKE8</accession>
<dbReference type="PROSITE" id="PS01079">
    <property type="entry name" value="MOCF_BIOSYNTHESIS_2"/>
    <property type="match status" value="1"/>
</dbReference>
<comment type="caution">
    <text evidence="8">The sequence shown here is derived from an EMBL/GenBank/DDBJ whole genome shotgun (WGS) entry which is preliminary data.</text>
</comment>
<proteinExistence type="inferred from homology"/>
<dbReference type="Gene3D" id="2.40.340.10">
    <property type="entry name" value="MoeA, C-terminal, domain IV"/>
    <property type="match status" value="1"/>
</dbReference>